<dbReference type="AlphaFoldDB" id="A0ABD0RKJ2"/>
<dbReference type="Pfam" id="PF22248">
    <property type="entry name" value="ERMP1_C"/>
    <property type="match status" value="1"/>
</dbReference>
<protein>
    <recommendedName>
        <fullName evidence="2">Endoplasmic reticulum metallopeptidase 1-like C-terminal domain-containing protein</fullName>
    </recommendedName>
</protein>
<feature type="non-terminal residue" evidence="3">
    <location>
        <position position="57"/>
    </location>
</feature>
<feature type="domain" description="Endoplasmic reticulum metallopeptidase 1-like C-terminal" evidence="2">
    <location>
        <begin position="1"/>
        <end position="55"/>
    </location>
</feature>
<organism evidence="3 4">
    <name type="scientific">Cirrhinus mrigala</name>
    <name type="common">Mrigala</name>
    <dbReference type="NCBI Taxonomy" id="683832"/>
    <lineage>
        <taxon>Eukaryota</taxon>
        <taxon>Metazoa</taxon>
        <taxon>Chordata</taxon>
        <taxon>Craniata</taxon>
        <taxon>Vertebrata</taxon>
        <taxon>Euteleostomi</taxon>
        <taxon>Actinopterygii</taxon>
        <taxon>Neopterygii</taxon>
        <taxon>Teleostei</taxon>
        <taxon>Ostariophysi</taxon>
        <taxon>Cypriniformes</taxon>
        <taxon>Cyprinidae</taxon>
        <taxon>Labeoninae</taxon>
        <taxon>Labeonini</taxon>
        <taxon>Cirrhinus</taxon>
    </lineage>
</organism>
<feature type="non-terminal residue" evidence="3">
    <location>
        <position position="1"/>
    </location>
</feature>
<proteinExistence type="inferred from homology"/>
<dbReference type="InterPro" id="IPR053973">
    <property type="entry name" value="ERMP1-like_C"/>
</dbReference>
<accession>A0ABD0RKJ2</accession>
<sequence>FHTRDGSLQSSDSGLCISDLDYTGMQHITPHIPQINDSIYKHCQDQLPYCCFPRFLT</sequence>
<comment type="similarity">
    <text evidence="1">Belongs to the peptidase M28 family.</text>
</comment>
<dbReference type="Proteomes" id="UP001529510">
    <property type="component" value="Unassembled WGS sequence"/>
</dbReference>
<gene>
    <name evidence="3" type="ORF">M9458_007592</name>
</gene>
<reference evidence="3 4" key="1">
    <citation type="submission" date="2024-05" db="EMBL/GenBank/DDBJ databases">
        <title>Genome sequencing and assembly of Indian major carp, Cirrhinus mrigala (Hamilton, 1822).</title>
        <authorList>
            <person name="Mohindra V."/>
            <person name="Chowdhury L.M."/>
            <person name="Lal K."/>
            <person name="Jena J.K."/>
        </authorList>
    </citation>
    <scope>NUCLEOTIDE SEQUENCE [LARGE SCALE GENOMIC DNA]</scope>
    <source>
        <strain evidence="3">CM1030</strain>
        <tissue evidence="3">Blood</tissue>
    </source>
</reference>
<evidence type="ECO:0000313" key="4">
    <source>
        <dbReference type="Proteomes" id="UP001529510"/>
    </source>
</evidence>
<comment type="caution">
    <text evidence="3">The sequence shown here is derived from an EMBL/GenBank/DDBJ whole genome shotgun (WGS) entry which is preliminary data.</text>
</comment>
<name>A0ABD0RKJ2_CIRMR</name>
<dbReference type="EMBL" id="JAMKFB020000003">
    <property type="protein sequence ID" value="KAL0199052.1"/>
    <property type="molecule type" value="Genomic_DNA"/>
</dbReference>
<keyword evidence="4" id="KW-1185">Reference proteome</keyword>
<evidence type="ECO:0000313" key="3">
    <source>
        <dbReference type="EMBL" id="KAL0199052.1"/>
    </source>
</evidence>
<evidence type="ECO:0000256" key="1">
    <source>
        <dbReference type="ARBA" id="ARBA00010918"/>
    </source>
</evidence>
<evidence type="ECO:0000259" key="2">
    <source>
        <dbReference type="Pfam" id="PF22248"/>
    </source>
</evidence>